<evidence type="ECO:0000313" key="10">
    <source>
        <dbReference type="Proteomes" id="UP000315017"/>
    </source>
</evidence>
<dbReference type="SUPFAM" id="SSF51338">
    <property type="entry name" value="Composite domain of metallo-dependent hydrolases"/>
    <property type="match status" value="1"/>
</dbReference>
<keyword evidence="3 5" id="KW-0378">Hydrolase</keyword>
<dbReference type="InterPro" id="IPR003764">
    <property type="entry name" value="GlcNAc_6-P_deAcase"/>
</dbReference>
<dbReference type="PANTHER" id="PTHR11113:SF14">
    <property type="entry name" value="N-ACETYLGLUCOSAMINE-6-PHOSPHATE DEACETYLASE"/>
    <property type="match status" value="1"/>
</dbReference>
<comment type="similarity">
    <text evidence="1 5">Belongs to the metallo-dependent hydrolases superfamily. NagA family.</text>
</comment>
<dbReference type="CDD" id="cd00854">
    <property type="entry name" value="NagA"/>
    <property type="match status" value="1"/>
</dbReference>
<evidence type="ECO:0000256" key="5">
    <source>
        <dbReference type="PIRNR" id="PIRNR038994"/>
    </source>
</evidence>
<comment type="cofactor">
    <cofactor evidence="7">
        <name>a divalent metal cation</name>
        <dbReference type="ChEBI" id="CHEBI:60240"/>
    </cofactor>
    <text evidence="7">Binds 1 divalent metal cation per subunit.</text>
</comment>
<dbReference type="EMBL" id="CP036274">
    <property type="protein sequence ID" value="QDU30056.1"/>
    <property type="molecule type" value="Genomic_DNA"/>
</dbReference>
<feature type="binding site" evidence="7">
    <location>
        <position position="197"/>
    </location>
    <ligand>
        <name>Zn(2+)</name>
        <dbReference type="ChEBI" id="CHEBI:29105"/>
    </ligand>
</feature>
<evidence type="ECO:0000256" key="7">
    <source>
        <dbReference type="PIRSR" id="PIRSR038994-3"/>
    </source>
</evidence>
<dbReference type="AlphaFoldDB" id="A0A517YIL9"/>
<sequence>MSLPLVFRGQLVLPDRIEPGALVVQGERIQAVLPANAPLPPQAEVIDVEDGFISPGFIDLHVHGGAGGDFMDGTAEAFRLALRANARHGTTRLAATTTVATHEQIMATLEQTRQFRHSPEPNGARVLGAHFYGPYFRYEARGAHPGGPIRPPVEAEFSQYLAYASDLVTATVAPELPGAKEFALACRLKGVRTNVGHSWATFDQMTAAVEWGVRHVDHLYCAMSDKSKLRQFQMYPMQGGVLEATLYYDELTTEVIADGKHLDAGLLLLALKIKGPDRLALVTDTSRALDMPNGQYLIGPLQGGEPLLKQDDVGMTLDGKALASSCMGMDHMVRTFQRLTGRPLWEVIRMASLTPARIAGQDNELGSLEKGKRADVLVLSKELAIEKVFIDGRELSFA</sequence>
<dbReference type="Gene3D" id="2.30.40.10">
    <property type="entry name" value="Urease, subunit C, domain 1"/>
    <property type="match status" value="1"/>
</dbReference>
<dbReference type="GO" id="GO:0046872">
    <property type="term" value="F:metal ion binding"/>
    <property type="evidence" value="ECO:0007669"/>
    <property type="project" value="UniProtKB-KW"/>
</dbReference>
<evidence type="ECO:0000259" key="8">
    <source>
        <dbReference type="Pfam" id="PF01979"/>
    </source>
</evidence>
<dbReference type="Proteomes" id="UP000315017">
    <property type="component" value="Chromosome"/>
</dbReference>
<proteinExistence type="inferred from homology"/>
<feature type="domain" description="Amidohydrolase-related" evidence="8">
    <location>
        <begin position="52"/>
        <end position="394"/>
    </location>
</feature>
<dbReference type="InterPro" id="IPR006680">
    <property type="entry name" value="Amidohydro-rel"/>
</dbReference>
<gene>
    <name evidence="9" type="primary">nagA_4</name>
    <name evidence="9" type="ORF">ETAA8_51750</name>
</gene>
<dbReference type="RefSeq" id="WP_145094894.1">
    <property type="nucleotide sequence ID" value="NZ_CP036274.1"/>
</dbReference>
<dbReference type="InterPro" id="IPR011059">
    <property type="entry name" value="Metal-dep_hydrolase_composite"/>
</dbReference>
<keyword evidence="4 5" id="KW-0119">Carbohydrate metabolism</keyword>
<dbReference type="PIRSF" id="PIRSF038994">
    <property type="entry name" value="NagA"/>
    <property type="match status" value="1"/>
</dbReference>
<name>A0A517YIL9_9BACT</name>
<evidence type="ECO:0000313" key="9">
    <source>
        <dbReference type="EMBL" id="QDU30056.1"/>
    </source>
</evidence>
<evidence type="ECO:0000256" key="1">
    <source>
        <dbReference type="ARBA" id="ARBA00010716"/>
    </source>
</evidence>
<protein>
    <submittedName>
        <fullName evidence="9">N-acetylglucosamine-6-phosphate deacetylase</fullName>
        <ecNumber evidence="9">3.5.1.25</ecNumber>
    </submittedName>
</protein>
<dbReference type="SUPFAM" id="SSF51556">
    <property type="entry name" value="Metallo-dependent hydrolases"/>
    <property type="match status" value="1"/>
</dbReference>
<accession>A0A517YIL9</accession>
<dbReference type="PANTHER" id="PTHR11113">
    <property type="entry name" value="N-ACETYLGLUCOSAMINE-6-PHOSPHATE DEACETYLASE"/>
    <property type="match status" value="1"/>
</dbReference>
<dbReference type="OrthoDB" id="9776488at2"/>
<dbReference type="EC" id="3.5.1.25" evidence="9"/>
<evidence type="ECO:0000256" key="6">
    <source>
        <dbReference type="PIRSR" id="PIRSR038994-1"/>
    </source>
</evidence>
<dbReference type="InterPro" id="IPR032466">
    <property type="entry name" value="Metal_Hydrolase"/>
</dbReference>
<reference evidence="9 10" key="1">
    <citation type="submission" date="2019-02" db="EMBL/GenBank/DDBJ databases">
        <title>Deep-cultivation of Planctomycetes and their phenomic and genomic characterization uncovers novel biology.</title>
        <authorList>
            <person name="Wiegand S."/>
            <person name="Jogler M."/>
            <person name="Boedeker C."/>
            <person name="Pinto D."/>
            <person name="Vollmers J."/>
            <person name="Rivas-Marin E."/>
            <person name="Kohn T."/>
            <person name="Peeters S.H."/>
            <person name="Heuer A."/>
            <person name="Rast P."/>
            <person name="Oberbeckmann S."/>
            <person name="Bunk B."/>
            <person name="Jeske O."/>
            <person name="Meyerdierks A."/>
            <person name="Storesund J.E."/>
            <person name="Kallscheuer N."/>
            <person name="Luecker S."/>
            <person name="Lage O.M."/>
            <person name="Pohl T."/>
            <person name="Merkel B.J."/>
            <person name="Hornburger P."/>
            <person name="Mueller R.-W."/>
            <person name="Bruemmer F."/>
            <person name="Labrenz M."/>
            <person name="Spormann A.M."/>
            <person name="Op den Camp H."/>
            <person name="Overmann J."/>
            <person name="Amann R."/>
            <person name="Jetten M.S.M."/>
            <person name="Mascher T."/>
            <person name="Medema M.H."/>
            <person name="Devos D.P."/>
            <person name="Kaster A.-K."/>
            <person name="Ovreas L."/>
            <person name="Rohde M."/>
            <person name="Galperin M.Y."/>
            <person name="Jogler C."/>
        </authorList>
    </citation>
    <scope>NUCLEOTIDE SEQUENCE [LARGE SCALE GENOMIC DNA]</scope>
    <source>
        <strain evidence="9 10">ETA_A8</strain>
    </source>
</reference>
<evidence type="ECO:0000256" key="3">
    <source>
        <dbReference type="ARBA" id="ARBA00022801"/>
    </source>
</evidence>
<feature type="active site" description="Proton donor/acceptor" evidence="6">
    <location>
        <position position="284"/>
    </location>
</feature>
<keyword evidence="2 7" id="KW-0479">Metal-binding</keyword>
<dbReference type="KEGG" id="aagg:ETAA8_51750"/>
<organism evidence="9 10">
    <name type="scientific">Anatilimnocola aggregata</name>
    <dbReference type="NCBI Taxonomy" id="2528021"/>
    <lineage>
        <taxon>Bacteria</taxon>
        <taxon>Pseudomonadati</taxon>
        <taxon>Planctomycetota</taxon>
        <taxon>Planctomycetia</taxon>
        <taxon>Pirellulales</taxon>
        <taxon>Pirellulaceae</taxon>
        <taxon>Anatilimnocola</taxon>
    </lineage>
</organism>
<evidence type="ECO:0000256" key="4">
    <source>
        <dbReference type="ARBA" id="ARBA00023277"/>
    </source>
</evidence>
<dbReference type="GO" id="GO:0006046">
    <property type="term" value="P:N-acetylglucosamine catabolic process"/>
    <property type="evidence" value="ECO:0007669"/>
    <property type="project" value="TreeGrafter"/>
</dbReference>
<dbReference type="Gene3D" id="3.20.20.140">
    <property type="entry name" value="Metal-dependent hydrolases"/>
    <property type="match status" value="1"/>
</dbReference>
<dbReference type="Pfam" id="PF01979">
    <property type="entry name" value="Amidohydro_1"/>
    <property type="match status" value="1"/>
</dbReference>
<feature type="binding site" evidence="7">
    <location>
        <position position="218"/>
    </location>
    <ligand>
        <name>Zn(2+)</name>
        <dbReference type="ChEBI" id="CHEBI:29105"/>
    </ligand>
</feature>
<dbReference type="GO" id="GO:0008448">
    <property type="term" value="F:N-acetylglucosamine-6-phosphate deacetylase activity"/>
    <property type="evidence" value="ECO:0007669"/>
    <property type="project" value="UniProtKB-EC"/>
</dbReference>
<evidence type="ECO:0000256" key="2">
    <source>
        <dbReference type="ARBA" id="ARBA00022723"/>
    </source>
</evidence>
<keyword evidence="10" id="KW-1185">Reference proteome</keyword>